<keyword evidence="1" id="KW-0472">Membrane</keyword>
<evidence type="ECO:0000313" key="2">
    <source>
        <dbReference type="Proteomes" id="UP000504637"/>
    </source>
</evidence>
<keyword evidence="1" id="KW-0812">Transmembrane</keyword>
<dbReference type="RefSeq" id="XP_033459508.1">
    <property type="nucleotide sequence ID" value="XM_033605072.1"/>
</dbReference>
<sequence length="104" mass="11451">MYSTSKPGAPHATYHTLICQPVRPGDQLYIDVPHKPHACMNGRKDYTTMMSFGSGVPFLATRLGAAMCVVVMIQDSVKLDRGLQPLNKHELTSPSFDMKLSLSD</sequence>
<proteinExistence type="predicted"/>
<dbReference type="Proteomes" id="UP000504637">
    <property type="component" value="Unplaced"/>
</dbReference>
<name>A0A6J3M6H0_9PEZI</name>
<reference evidence="3" key="2">
    <citation type="submission" date="2020-04" db="EMBL/GenBank/DDBJ databases">
        <authorList>
            <consortium name="NCBI Genome Project"/>
        </authorList>
    </citation>
    <scope>NUCLEOTIDE SEQUENCE</scope>
    <source>
        <strain evidence="3">CBS 342.82</strain>
    </source>
</reference>
<reference evidence="3" key="3">
    <citation type="submission" date="2025-08" db="UniProtKB">
        <authorList>
            <consortium name="RefSeq"/>
        </authorList>
    </citation>
    <scope>IDENTIFICATION</scope>
    <source>
        <strain evidence="3">CBS 342.82</strain>
    </source>
</reference>
<feature type="transmembrane region" description="Helical" evidence="1">
    <location>
        <begin position="50"/>
        <end position="73"/>
    </location>
</feature>
<evidence type="ECO:0000313" key="3">
    <source>
        <dbReference type="RefSeq" id="XP_033459508.1"/>
    </source>
</evidence>
<evidence type="ECO:0000256" key="1">
    <source>
        <dbReference type="SAM" id="Phobius"/>
    </source>
</evidence>
<keyword evidence="1" id="KW-1133">Transmembrane helix</keyword>
<organism evidence="3">
    <name type="scientific">Dissoconium aciculare CBS 342.82</name>
    <dbReference type="NCBI Taxonomy" id="1314786"/>
    <lineage>
        <taxon>Eukaryota</taxon>
        <taxon>Fungi</taxon>
        <taxon>Dikarya</taxon>
        <taxon>Ascomycota</taxon>
        <taxon>Pezizomycotina</taxon>
        <taxon>Dothideomycetes</taxon>
        <taxon>Dothideomycetidae</taxon>
        <taxon>Mycosphaerellales</taxon>
        <taxon>Dissoconiaceae</taxon>
        <taxon>Dissoconium</taxon>
    </lineage>
</organism>
<keyword evidence="2" id="KW-1185">Reference proteome</keyword>
<gene>
    <name evidence="3" type="ORF">K489DRAFT_381231</name>
</gene>
<dbReference type="GeneID" id="54362872"/>
<accession>A0A6J3M6H0</accession>
<dbReference type="AlphaFoldDB" id="A0A6J3M6H0"/>
<protein>
    <submittedName>
        <fullName evidence="3">Uncharacterized protein</fullName>
    </submittedName>
</protein>
<reference evidence="3" key="1">
    <citation type="submission" date="2020-01" db="EMBL/GenBank/DDBJ databases">
        <authorList>
            <consortium name="DOE Joint Genome Institute"/>
            <person name="Haridas S."/>
            <person name="Albert R."/>
            <person name="Binder M."/>
            <person name="Bloem J."/>
            <person name="Labutti K."/>
            <person name="Salamov A."/>
            <person name="Andreopoulos B."/>
            <person name="Baker S.E."/>
            <person name="Barry K."/>
            <person name="Bills G."/>
            <person name="Bluhm B.H."/>
            <person name="Cannon C."/>
            <person name="Castanera R."/>
            <person name="Culley D.E."/>
            <person name="Daum C."/>
            <person name="Ezra D."/>
            <person name="Gonzalez J.B."/>
            <person name="Henrissat B."/>
            <person name="Kuo A."/>
            <person name="Liang C."/>
            <person name="Lipzen A."/>
            <person name="Lutzoni F."/>
            <person name="Magnuson J."/>
            <person name="Mondo S."/>
            <person name="Nolan M."/>
            <person name="Ohm R."/>
            <person name="Pangilinan J."/>
            <person name="Park H.-J."/>
            <person name="Ramirez L."/>
            <person name="Alfaro M."/>
            <person name="Sun H."/>
            <person name="Tritt A."/>
            <person name="Yoshinaga Y."/>
            <person name="Zwiers L.-H."/>
            <person name="Turgeon B.G."/>
            <person name="Goodwin S.B."/>
            <person name="Spatafora J.W."/>
            <person name="Crous P.W."/>
            <person name="Grigoriev I.V."/>
        </authorList>
    </citation>
    <scope>NUCLEOTIDE SEQUENCE</scope>
    <source>
        <strain evidence="3">CBS 342.82</strain>
    </source>
</reference>